<protein>
    <submittedName>
        <fullName evidence="8">Transcriptional regulator, TetR family</fullName>
    </submittedName>
</protein>
<proteinExistence type="predicted"/>
<dbReference type="PRINTS" id="PR00455">
    <property type="entry name" value="HTHTETR"/>
</dbReference>
<keyword evidence="2" id="KW-0805">Transcription regulation</keyword>
<evidence type="ECO:0000256" key="4">
    <source>
        <dbReference type="ARBA" id="ARBA00023163"/>
    </source>
</evidence>
<dbReference type="InterPro" id="IPR001647">
    <property type="entry name" value="HTH_TetR"/>
</dbReference>
<dbReference type="InterPro" id="IPR050109">
    <property type="entry name" value="HTH-type_TetR-like_transc_reg"/>
</dbReference>
<keyword evidence="9" id="KW-1185">Reference proteome</keyword>
<evidence type="ECO:0000259" key="7">
    <source>
        <dbReference type="PROSITE" id="PS50977"/>
    </source>
</evidence>
<dbReference type="PANTHER" id="PTHR30055">
    <property type="entry name" value="HTH-TYPE TRANSCRIPTIONAL REGULATOR RUTR"/>
    <property type="match status" value="1"/>
</dbReference>
<dbReference type="Pfam" id="PF00440">
    <property type="entry name" value="TetR_N"/>
    <property type="match status" value="1"/>
</dbReference>
<dbReference type="PANTHER" id="PTHR30055:SF184">
    <property type="entry name" value="HTH-TYPE TRANSCRIPTIONAL REGULATOR ETHR"/>
    <property type="match status" value="1"/>
</dbReference>
<dbReference type="Proteomes" id="UP000008916">
    <property type="component" value="Chromosome"/>
</dbReference>
<evidence type="ECO:0000313" key="9">
    <source>
        <dbReference type="Proteomes" id="UP000008916"/>
    </source>
</evidence>
<sequence length="233" mass="25271">MVVNTVLRISTSCKVTGVMSSTARTGRGRRAARPSGDDRESAILTTAERLLDQRPLNDISVDDLARGAGISRPTFYFYFSSKDAVLLALLDRVIAEANARADAALGGRDDRPVEPAGVWQAIKALFETFAAHRAVMLAGAAMRPSNHEVQRVWSLFMQKWIDYTAVSISAERERGAAPDTLPAEDLAIALNLMNERIMLSSFASEQASVPAERLVGTLAHIWVSSIYGTPPPS</sequence>
<gene>
    <name evidence="8" type="ordered locus">Mspyr1_52240</name>
</gene>
<comment type="subunit">
    <text evidence="1">Homodimer.</text>
</comment>
<dbReference type="PROSITE" id="PS50977">
    <property type="entry name" value="HTH_TETR_2"/>
    <property type="match status" value="1"/>
</dbReference>
<feature type="DNA-binding region" description="H-T-H motif" evidence="5">
    <location>
        <begin position="60"/>
        <end position="79"/>
    </location>
</feature>
<dbReference type="InterPro" id="IPR049397">
    <property type="entry name" value="EthR_C"/>
</dbReference>
<dbReference type="InterPro" id="IPR036271">
    <property type="entry name" value="Tet_transcr_reg_TetR-rel_C_sf"/>
</dbReference>
<dbReference type="AlphaFoldDB" id="E6TPK0"/>
<dbReference type="GO" id="GO:0045892">
    <property type="term" value="P:negative regulation of DNA-templated transcription"/>
    <property type="evidence" value="ECO:0007669"/>
    <property type="project" value="UniProtKB-ARBA"/>
</dbReference>
<dbReference type="Gene3D" id="1.10.10.60">
    <property type="entry name" value="Homeodomain-like"/>
    <property type="match status" value="1"/>
</dbReference>
<dbReference type="SUPFAM" id="SSF46689">
    <property type="entry name" value="Homeodomain-like"/>
    <property type="match status" value="1"/>
</dbReference>
<dbReference type="EMBL" id="CP002385">
    <property type="protein sequence ID" value="ADU01750.1"/>
    <property type="molecule type" value="Genomic_DNA"/>
</dbReference>
<keyword evidence="4" id="KW-0804">Transcription</keyword>
<dbReference type="Gene3D" id="1.10.357.10">
    <property type="entry name" value="Tetracycline Repressor, domain 2"/>
    <property type="match status" value="1"/>
</dbReference>
<dbReference type="SUPFAM" id="SSF48498">
    <property type="entry name" value="Tetracyclin repressor-like, C-terminal domain"/>
    <property type="match status" value="1"/>
</dbReference>
<evidence type="ECO:0000313" key="8">
    <source>
        <dbReference type="EMBL" id="ADU01750.1"/>
    </source>
</evidence>
<name>E6TPK0_MYCSR</name>
<feature type="domain" description="HTH tetR-type" evidence="7">
    <location>
        <begin position="37"/>
        <end position="97"/>
    </location>
</feature>
<organism evidence="8 9">
    <name type="scientific">Mycolicibacterium gilvum (strain DSM 45189 / LMG 24558 / Spyr1)</name>
    <name type="common">Mycobacterium gilvum</name>
    <dbReference type="NCBI Taxonomy" id="278137"/>
    <lineage>
        <taxon>Bacteria</taxon>
        <taxon>Bacillati</taxon>
        <taxon>Actinomycetota</taxon>
        <taxon>Actinomycetes</taxon>
        <taxon>Mycobacteriales</taxon>
        <taxon>Mycobacteriaceae</taxon>
        <taxon>Mycolicibacterium</taxon>
    </lineage>
</organism>
<dbReference type="GO" id="GO:0003700">
    <property type="term" value="F:DNA-binding transcription factor activity"/>
    <property type="evidence" value="ECO:0007669"/>
    <property type="project" value="TreeGrafter"/>
</dbReference>
<dbReference type="GO" id="GO:0000976">
    <property type="term" value="F:transcription cis-regulatory region binding"/>
    <property type="evidence" value="ECO:0007669"/>
    <property type="project" value="TreeGrafter"/>
</dbReference>
<evidence type="ECO:0000256" key="2">
    <source>
        <dbReference type="ARBA" id="ARBA00023015"/>
    </source>
</evidence>
<dbReference type="HOGENOM" id="CLU_069356_32_0_11"/>
<dbReference type="KEGG" id="msp:Mspyr1_52240"/>
<reference evidence="8 9" key="1">
    <citation type="journal article" date="2011" name="Stand. Genomic Sci.">
        <title>Complete genome sequence of Mycobacterium sp. strain (Spyr1) and reclassification to Mycobacterium gilvum Spyr1.</title>
        <authorList>
            <person name="Kallimanis A."/>
            <person name="Karabika E."/>
            <person name="Mavromatis K."/>
            <person name="Lapidus A."/>
            <person name="Labutti K.M."/>
            <person name="Liolios K."/>
            <person name="Ivanova N."/>
            <person name="Goodwin L."/>
            <person name="Woyke T."/>
            <person name="Velentzas A.D."/>
            <person name="Perisynakis A."/>
            <person name="Ouzounis C.C."/>
            <person name="Kyrpides N.C."/>
            <person name="Koukkou A.I."/>
            <person name="Drainas C."/>
        </authorList>
    </citation>
    <scope>NUCLEOTIDE SEQUENCE [LARGE SCALE GENOMIC DNA]</scope>
    <source>
        <strain evidence="9">DSM 45189 / LMG 24558 / Spyr1</strain>
    </source>
</reference>
<keyword evidence="3 5" id="KW-0238">DNA-binding</keyword>
<dbReference type="Pfam" id="PF21313">
    <property type="entry name" value="EthR_C"/>
    <property type="match status" value="1"/>
</dbReference>
<evidence type="ECO:0000256" key="1">
    <source>
        <dbReference type="ARBA" id="ARBA00011738"/>
    </source>
</evidence>
<evidence type="ECO:0000256" key="6">
    <source>
        <dbReference type="SAM" id="MobiDB-lite"/>
    </source>
</evidence>
<accession>E6TPK0</accession>
<dbReference type="InterPro" id="IPR009057">
    <property type="entry name" value="Homeodomain-like_sf"/>
</dbReference>
<dbReference type="FunFam" id="1.10.10.60:FF:000141">
    <property type="entry name" value="TetR family transcriptional regulator"/>
    <property type="match status" value="1"/>
</dbReference>
<evidence type="ECO:0000256" key="5">
    <source>
        <dbReference type="PROSITE-ProRule" id="PRU00335"/>
    </source>
</evidence>
<feature type="region of interest" description="Disordered" evidence="6">
    <location>
        <begin position="20"/>
        <end position="39"/>
    </location>
</feature>
<evidence type="ECO:0000256" key="3">
    <source>
        <dbReference type="ARBA" id="ARBA00023125"/>
    </source>
</evidence>